<dbReference type="InterPro" id="IPR036259">
    <property type="entry name" value="MFS_trans_sf"/>
</dbReference>
<evidence type="ECO:0000256" key="1">
    <source>
        <dbReference type="ARBA" id="ARBA00004651"/>
    </source>
</evidence>
<dbReference type="PANTHER" id="PTHR23513">
    <property type="entry name" value="INTEGRAL MEMBRANE EFFLUX PROTEIN-RELATED"/>
    <property type="match status" value="1"/>
</dbReference>
<feature type="transmembrane region" description="Helical" evidence="6">
    <location>
        <begin position="48"/>
        <end position="69"/>
    </location>
</feature>
<dbReference type="Pfam" id="PF07690">
    <property type="entry name" value="MFS_1"/>
    <property type="match status" value="1"/>
</dbReference>
<accession>A0A1G6LUH4</accession>
<organism evidence="7 8">
    <name type="scientific">Actinokineospora iranica</name>
    <dbReference type="NCBI Taxonomy" id="1271860"/>
    <lineage>
        <taxon>Bacteria</taxon>
        <taxon>Bacillati</taxon>
        <taxon>Actinomycetota</taxon>
        <taxon>Actinomycetes</taxon>
        <taxon>Pseudonocardiales</taxon>
        <taxon>Pseudonocardiaceae</taxon>
        <taxon>Actinokineospora</taxon>
    </lineage>
</organism>
<feature type="transmembrane region" description="Helical" evidence="6">
    <location>
        <begin position="81"/>
        <end position="100"/>
    </location>
</feature>
<dbReference type="CDD" id="cd06173">
    <property type="entry name" value="MFS_MefA_like"/>
    <property type="match status" value="1"/>
</dbReference>
<reference evidence="8" key="1">
    <citation type="submission" date="2016-10" db="EMBL/GenBank/DDBJ databases">
        <authorList>
            <person name="Varghese N."/>
            <person name="Submissions S."/>
        </authorList>
    </citation>
    <scope>NUCLEOTIDE SEQUENCE [LARGE SCALE GENOMIC DNA]</scope>
    <source>
        <strain evidence="8">IBRC-M 10403</strain>
    </source>
</reference>
<dbReference type="Proteomes" id="UP000199501">
    <property type="component" value="Unassembled WGS sequence"/>
</dbReference>
<dbReference type="AlphaFoldDB" id="A0A1G6LUH4"/>
<keyword evidence="3 6" id="KW-0812">Transmembrane</keyword>
<dbReference type="SUPFAM" id="SSF103473">
    <property type="entry name" value="MFS general substrate transporter"/>
    <property type="match status" value="1"/>
</dbReference>
<dbReference type="InterPro" id="IPR011701">
    <property type="entry name" value="MFS"/>
</dbReference>
<feature type="transmembrane region" description="Helical" evidence="6">
    <location>
        <begin position="311"/>
        <end position="331"/>
    </location>
</feature>
<evidence type="ECO:0000256" key="3">
    <source>
        <dbReference type="ARBA" id="ARBA00022692"/>
    </source>
</evidence>
<evidence type="ECO:0000313" key="8">
    <source>
        <dbReference type="Proteomes" id="UP000199501"/>
    </source>
</evidence>
<feature type="transmembrane region" description="Helical" evidence="6">
    <location>
        <begin position="352"/>
        <end position="376"/>
    </location>
</feature>
<keyword evidence="5 6" id="KW-0472">Membrane</keyword>
<evidence type="ECO:0000256" key="4">
    <source>
        <dbReference type="ARBA" id="ARBA00022989"/>
    </source>
</evidence>
<evidence type="ECO:0000313" key="7">
    <source>
        <dbReference type="EMBL" id="SDC46958.1"/>
    </source>
</evidence>
<keyword evidence="4 6" id="KW-1133">Transmembrane helix</keyword>
<name>A0A1G6LUH4_9PSEU</name>
<dbReference type="GO" id="GO:0022857">
    <property type="term" value="F:transmembrane transporter activity"/>
    <property type="evidence" value="ECO:0007669"/>
    <property type="project" value="InterPro"/>
</dbReference>
<keyword evidence="8" id="KW-1185">Reference proteome</keyword>
<proteinExistence type="predicted"/>
<feature type="transmembrane region" description="Helical" evidence="6">
    <location>
        <begin position="223"/>
        <end position="249"/>
    </location>
</feature>
<dbReference type="GO" id="GO:0005886">
    <property type="term" value="C:plasma membrane"/>
    <property type="evidence" value="ECO:0007669"/>
    <property type="project" value="UniProtKB-SubCell"/>
</dbReference>
<evidence type="ECO:0000256" key="5">
    <source>
        <dbReference type="ARBA" id="ARBA00023136"/>
    </source>
</evidence>
<evidence type="ECO:0000256" key="6">
    <source>
        <dbReference type="SAM" id="Phobius"/>
    </source>
</evidence>
<gene>
    <name evidence="7" type="ORF">SAMN05216174_102249</name>
</gene>
<comment type="subcellular location">
    <subcellularLocation>
        <location evidence="1">Cell membrane</location>
        <topology evidence="1">Multi-pass membrane protein</topology>
    </subcellularLocation>
</comment>
<protein>
    <submittedName>
        <fullName evidence="7">Predicted arabinose efflux permease, MFS family</fullName>
    </submittedName>
</protein>
<feature type="transmembrane region" description="Helical" evidence="6">
    <location>
        <begin position="20"/>
        <end position="42"/>
    </location>
</feature>
<dbReference type="STRING" id="1271860.SAMN05216174_102249"/>
<sequence>MTTALCSHPGFRKLWAGDTIAQFGTAVGAIVLPLLAVAVLDVSSGEMGLLMAAESAAFLLIGLPAGAWVDRVRRRPLMIRMDLARAALLLSLPIAGWFGVLSLPQLVVVALLVGACTVFFDIGYQSYLPSLVGREHLMEGNAKLQASHSAARFAGPAIGGGLTQLVGAATALVSTGVGYLASALFLSRIRAEEPPPVRAEKPNLRAEVTEGLRFVFSERSLRAIVSCTATWNLFFGVQSAVFVLFLVRTVGLTEAVVGLVMALTSVGGILGAVLSARVIRLVGQARAIWLVPLAGSPFGILIPLARPGWPVGLLVLGLLVFSFASVVYNVAQVSFRQAICPDHLLGRMNANVRFIVFGTLPLGALAGGALGEWVGVRATCGCPWRAGSWLPSGWCSRPCAPCETPPLD</sequence>
<dbReference type="PANTHER" id="PTHR23513:SF6">
    <property type="entry name" value="MAJOR FACILITATOR SUPERFAMILY ASSOCIATED DOMAIN-CONTAINING PROTEIN"/>
    <property type="match status" value="1"/>
</dbReference>
<evidence type="ECO:0000256" key="2">
    <source>
        <dbReference type="ARBA" id="ARBA00022475"/>
    </source>
</evidence>
<keyword evidence="2" id="KW-1003">Cell membrane</keyword>
<feature type="transmembrane region" description="Helical" evidence="6">
    <location>
        <begin position="287"/>
        <end position="305"/>
    </location>
</feature>
<dbReference type="EMBL" id="FMZZ01000002">
    <property type="protein sequence ID" value="SDC46958.1"/>
    <property type="molecule type" value="Genomic_DNA"/>
</dbReference>
<feature type="transmembrane region" description="Helical" evidence="6">
    <location>
        <begin position="255"/>
        <end position="275"/>
    </location>
</feature>
<dbReference type="Gene3D" id="1.20.1250.20">
    <property type="entry name" value="MFS general substrate transporter like domains"/>
    <property type="match status" value="1"/>
</dbReference>